<dbReference type="SUPFAM" id="SSF88946">
    <property type="entry name" value="Sigma2 domain of RNA polymerase sigma factors"/>
    <property type="match status" value="1"/>
</dbReference>
<organism evidence="8 9">
    <name type="scientific">Paenibacillus marchantiophytorum</name>
    <dbReference type="NCBI Taxonomy" id="1619310"/>
    <lineage>
        <taxon>Bacteria</taxon>
        <taxon>Bacillati</taxon>
        <taxon>Bacillota</taxon>
        <taxon>Bacilli</taxon>
        <taxon>Bacillales</taxon>
        <taxon>Paenibacillaceae</taxon>
        <taxon>Paenibacillus</taxon>
    </lineage>
</organism>
<dbReference type="InterPro" id="IPR039425">
    <property type="entry name" value="RNA_pol_sigma-70-like"/>
</dbReference>
<protein>
    <submittedName>
        <fullName evidence="8">RNA polymerase subunit sigma</fullName>
    </submittedName>
</protein>
<dbReference type="Pfam" id="PF08281">
    <property type="entry name" value="Sigma70_r4_2"/>
    <property type="match status" value="1"/>
</dbReference>
<dbReference type="Gene3D" id="1.10.1740.10">
    <property type="match status" value="1"/>
</dbReference>
<evidence type="ECO:0000259" key="6">
    <source>
        <dbReference type="Pfam" id="PF04542"/>
    </source>
</evidence>
<dbReference type="Gene3D" id="1.10.10.10">
    <property type="entry name" value="Winged helix-like DNA-binding domain superfamily/Winged helix DNA-binding domain"/>
    <property type="match status" value="1"/>
</dbReference>
<evidence type="ECO:0000256" key="1">
    <source>
        <dbReference type="ARBA" id="ARBA00010641"/>
    </source>
</evidence>
<dbReference type="InterPro" id="IPR036388">
    <property type="entry name" value="WH-like_DNA-bd_sf"/>
</dbReference>
<dbReference type="Pfam" id="PF04542">
    <property type="entry name" value="Sigma70_r2"/>
    <property type="match status" value="1"/>
</dbReference>
<evidence type="ECO:0000313" key="8">
    <source>
        <dbReference type="EMBL" id="GFZ83089.1"/>
    </source>
</evidence>
<dbReference type="InterPro" id="IPR007627">
    <property type="entry name" value="RNA_pol_sigma70_r2"/>
</dbReference>
<dbReference type="RefSeq" id="WP_189012776.1">
    <property type="nucleotide sequence ID" value="NZ_BMHE01000014.1"/>
</dbReference>
<sequence length="166" mass="19891">MESIEQLYETYAQTVYRYLFSITQNADMSEELTQETFYQAMNSIHNFRGECKISVWLCQIAKRTWYRELNKNKKTQSVSMDDFDIPISARRNLENDVLQNEEKLSLYRMLNRLEEKTKEVMYLRLSGELSFSEIGEILGQSEVWARVTFYRGKQQMMKGRSEWNKD</sequence>
<evidence type="ECO:0000313" key="9">
    <source>
        <dbReference type="Proteomes" id="UP000615455"/>
    </source>
</evidence>
<gene>
    <name evidence="8" type="ORF">GCM10008018_31280</name>
</gene>
<evidence type="ECO:0000256" key="2">
    <source>
        <dbReference type="ARBA" id="ARBA00023015"/>
    </source>
</evidence>
<feature type="domain" description="RNA polymerase sigma factor 70 region 4 type 2" evidence="7">
    <location>
        <begin position="104"/>
        <end position="156"/>
    </location>
</feature>
<dbReference type="SUPFAM" id="SSF88659">
    <property type="entry name" value="Sigma3 and sigma4 domains of RNA polymerase sigma factors"/>
    <property type="match status" value="1"/>
</dbReference>
<dbReference type="NCBIfam" id="TIGR02937">
    <property type="entry name" value="sigma70-ECF"/>
    <property type="match status" value="1"/>
</dbReference>
<dbReference type="InterPro" id="IPR013324">
    <property type="entry name" value="RNA_pol_sigma_r3/r4-like"/>
</dbReference>
<evidence type="ECO:0000256" key="3">
    <source>
        <dbReference type="ARBA" id="ARBA00023082"/>
    </source>
</evidence>
<evidence type="ECO:0000259" key="7">
    <source>
        <dbReference type="Pfam" id="PF08281"/>
    </source>
</evidence>
<comment type="similarity">
    <text evidence="1">Belongs to the sigma-70 factor family. ECF subfamily.</text>
</comment>
<dbReference type="InterPro" id="IPR013249">
    <property type="entry name" value="RNA_pol_sigma70_r4_t2"/>
</dbReference>
<dbReference type="InterPro" id="IPR014284">
    <property type="entry name" value="RNA_pol_sigma-70_dom"/>
</dbReference>
<dbReference type="InterPro" id="IPR013325">
    <property type="entry name" value="RNA_pol_sigma_r2"/>
</dbReference>
<keyword evidence="2" id="KW-0805">Transcription regulation</keyword>
<evidence type="ECO:0000256" key="4">
    <source>
        <dbReference type="ARBA" id="ARBA00023125"/>
    </source>
</evidence>
<feature type="domain" description="RNA polymerase sigma-70 region 2" evidence="6">
    <location>
        <begin position="7"/>
        <end position="74"/>
    </location>
</feature>
<proteinExistence type="inferred from homology"/>
<name>A0ABQ1EQZ9_9BACL</name>
<reference evidence="9" key="1">
    <citation type="journal article" date="2019" name="Int. J. Syst. Evol. Microbiol.">
        <title>The Global Catalogue of Microorganisms (GCM) 10K type strain sequencing project: providing services to taxonomists for standard genome sequencing and annotation.</title>
        <authorList>
            <consortium name="The Broad Institute Genomics Platform"/>
            <consortium name="The Broad Institute Genome Sequencing Center for Infectious Disease"/>
            <person name="Wu L."/>
            <person name="Ma J."/>
        </authorList>
    </citation>
    <scope>NUCLEOTIDE SEQUENCE [LARGE SCALE GENOMIC DNA]</scope>
    <source>
        <strain evidence="9">CGMCC 1.15043</strain>
    </source>
</reference>
<dbReference type="Proteomes" id="UP000615455">
    <property type="component" value="Unassembled WGS sequence"/>
</dbReference>
<dbReference type="PANTHER" id="PTHR43133:SF52">
    <property type="entry name" value="ECF RNA POLYMERASE SIGMA FACTOR SIGL"/>
    <property type="match status" value="1"/>
</dbReference>
<comment type="caution">
    <text evidence="8">The sequence shown here is derived from an EMBL/GenBank/DDBJ whole genome shotgun (WGS) entry which is preliminary data.</text>
</comment>
<evidence type="ECO:0000256" key="5">
    <source>
        <dbReference type="ARBA" id="ARBA00023163"/>
    </source>
</evidence>
<keyword evidence="9" id="KW-1185">Reference proteome</keyword>
<keyword evidence="3" id="KW-0731">Sigma factor</keyword>
<keyword evidence="5" id="KW-0804">Transcription</keyword>
<keyword evidence="4" id="KW-0238">DNA-binding</keyword>
<accession>A0ABQ1EQZ9</accession>
<dbReference type="EMBL" id="BMHE01000014">
    <property type="protein sequence ID" value="GFZ83089.1"/>
    <property type="molecule type" value="Genomic_DNA"/>
</dbReference>
<dbReference type="PANTHER" id="PTHR43133">
    <property type="entry name" value="RNA POLYMERASE ECF-TYPE SIGMA FACTO"/>
    <property type="match status" value="1"/>
</dbReference>